<accession>J7ZR67</accession>
<dbReference type="HOGENOM" id="CLU_3339916_0_0_9"/>
<evidence type="ECO:0000313" key="2">
    <source>
        <dbReference type="Proteomes" id="UP000006977"/>
    </source>
</evidence>
<gene>
    <name evidence="1" type="ORF">IGC_05623</name>
</gene>
<evidence type="ECO:0000313" key="1">
    <source>
        <dbReference type="EMBL" id="EJQ71898.1"/>
    </source>
</evidence>
<dbReference type="AlphaFoldDB" id="J7ZR67"/>
<reference evidence="1 2" key="1">
    <citation type="submission" date="2012-04" db="EMBL/GenBank/DDBJ databases">
        <title>The Genome Sequence of Bacillus cereus HuA4-10.</title>
        <authorList>
            <consortium name="The Broad Institute Genome Sequencing Platform"/>
            <consortium name="The Broad Institute Genome Sequencing Center for Infectious Disease"/>
            <person name="Feldgarden M."/>
            <person name="Van der Auwera G.A."/>
            <person name="Mahillon J."/>
            <person name="Duprez V."/>
            <person name="Timmery S."/>
            <person name="Mattelet C."/>
            <person name="Dierick K."/>
            <person name="Sun M."/>
            <person name="Yu Z."/>
            <person name="Zhu L."/>
            <person name="Hu X."/>
            <person name="Shank E.B."/>
            <person name="Swiecicka I."/>
            <person name="Hansen B.M."/>
            <person name="Andrup L."/>
            <person name="Young S.K."/>
            <person name="Zeng Q."/>
            <person name="Gargeya S."/>
            <person name="Fitzgerald M."/>
            <person name="Haas B."/>
            <person name="Abouelleil A."/>
            <person name="Alvarado L."/>
            <person name="Arachchi H.M."/>
            <person name="Berlin A."/>
            <person name="Chapman S.B."/>
            <person name="Goldberg J."/>
            <person name="Griggs A."/>
            <person name="Gujja S."/>
            <person name="Hansen M."/>
            <person name="Howarth C."/>
            <person name="Imamovic A."/>
            <person name="Larimer J."/>
            <person name="McCowen C."/>
            <person name="Montmayeur A."/>
            <person name="Murphy C."/>
            <person name="Neiman D."/>
            <person name="Pearson M."/>
            <person name="Priest M."/>
            <person name="Roberts A."/>
            <person name="Saif S."/>
            <person name="Shea T."/>
            <person name="Sisk P."/>
            <person name="Sykes S."/>
            <person name="Wortman J."/>
            <person name="Nusbaum C."/>
            <person name="Birren B."/>
        </authorList>
    </citation>
    <scope>NUCLEOTIDE SEQUENCE [LARGE SCALE GENOMIC DNA]</scope>
    <source>
        <strain evidence="1 2">HuA4-10</strain>
    </source>
</reference>
<name>J7ZR67_BACCE</name>
<dbReference type="EMBL" id="AHEA01000055">
    <property type="protein sequence ID" value="EJQ71898.1"/>
    <property type="molecule type" value="Genomic_DNA"/>
</dbReference>
<comment type="caution">
    <text evidence="1">The sequence shown here is derived from an EMBL/GenBank/DDBJ whole genome shotgun (WGS) entry which is preliminary data.</text>
</comment>
<dbReference type="Proteomes" id="UP000006977">
    <property type="component" value="Unassembled WGS sequence"/>
</dbReference>
<dbReference type="PATRIC" id="fig|1053206.3.peg.5756"/>
<protein>
    <submittedName>
        <fullName evidence="1">Uncharacterized protein</fullName>
    </submittedName>
</protein>
<organism evidence="1 2">
    <name type="scientific">Bacillus cereus HuA4-10</name>
    <dbReference type="NCBI Taxonomy" id="1053206"/>
    <lineage>
        <taxon>Bacteria</taxon>
        <taxon>Bacillati</taxon>
        <taxon>Bacillota</taxon>
        <taxon>Bacilli</taxon>
        <taxon>Bacillales</taxon>
        <taxon>Bacillaceae</taxon>
        <taxon>Bacillus</taxon>
        <taxon>Bacillus cereus group</taxon>
    </lineage>
</organism>
<sequence>MIDNEEKLVRTLYVSGQNRQMWLLTEDESYGEESHRN</sequence>
<proteinExistence type="predicted"/>